<dbReference type="InterPro" id="IPR000304">
    <property type="entry name" value="Pyrroline-COOH_reductase"/>
</dbReference>
<evidence type="ECO:0000256" key="11">
    <source>
        <dbReference type="ARBA" id="ARBA00022741"/>
    </source>
</evidence>
<dbReference type="InterPro" id="IPR005715">
    <property type="entry name" value="Glu_5kinase/COase_Synthase"/>
</dbReference>
<dbReference type="SUPFAM" id="SSF53639">
    <property type="entry name" value="AraD/HMP-PK domain-like"/>
    <property type="match status" value="1"/>
</dbReference>
<evidence type="ECO:0000259" key="23">
    <source>
        <dbReference type="SMART" id="SM01007"/>
    </source>
</evidence>
<dbReference type="InterPro" id="IPR017714">
    <property type="entry name" value="MethylthioRu-1-P_deHdtase_MtnB"/>
</dbReference>
<dbReference type="InterPro" id="IPR008927">
    <property type="entry name" value="6-PGluconate_DH-like_C_sf"/>
</dbReference>
<evidence type="ECO:0000256" key="21">
    <source>
        <dbReference type="ARBA" id="ARBA00049141"/>
    </source>
</evidence>
<dbReference type="AlphaFoldDB" id="A0A8J4WFU8"/>
<dbReference type="NCBIfam" id="TIGR01027">
    <property type="entry name" value="proB"/>
    <property type="match status" value="1"/>
</dbReference>
<dbReference type="SUPFAM" id="SSF48179">
    <property type="entry name" value="6-phosphogluconate dehydrogenase C-terminal domain-like"/>
    <property type="match status" value="1"/>
</dbReference>
<keyword evidence="19" id="KW-0511">Multifunctional enzyme</keyword>
<dbReference type="PRINTS" id="PR00474">
    <property type="entry name" value="GLU5KINASE"/>
</dbReference>
<dbReference type="InterPro" id="IPR002478">
    <property type="entry name" value="PUA"/>
</dbReference>
<keyword evidence="8" id="KW-0641">Proline biosynthesis</keyword>
<dbReference type="GO" id="GO:0019509">
    <property type="term" value="P:L-methionine salvage from methylthioadenosine"/>
    <property type="evidence" value="ECO:0007669"/>
    <property type="project" value="InterPro"/>
</dbReference>
<keyword evidence="17" id="KW-0486">Methionine biosynthesis</keyword>
<dbReference type="FunFam" id="3.40.1160.10:FF:000006">
    <property type="entry name" value="Glutamate 5-kinase"/>
    <property type="match status" value="1"/>
</dbReference>
<dbReference type="GO" id="GO:0005524">
    <property type="term" value="F:ATP binding"/>
    <property type="evidence" value="ECO:0007669"/>
    <property type="project" value="UniProtKB-KW"/>
</dbReference>
<dbReference type="UniPathway" id="UPA00098">
    <property type="reaction ID" value="UER00359"/>
</dbReference>
<reference evidence="24" key="1">
    <citation type="journal article" date="2015" name="Genom Data">
        <title>Draft genome sequences of Phytophthora kernoviae and Phytophthora ramorum lineage EU2 from Scotland.</title>
        <authorList>
            <person name="Sambles C."/>
            <person name="Schlenzig A."/>
            <person name="O'Neill P."/>
            <person name="Grant M."/>
            <person name="Studholme D.J."/>
        </authorList>
    </citation>
    <scope>NUCLEOTIDE SEQUENCE</scope>
    <source>
        <strain evidence="24">00238/432</strain>
    </source>
</reference>
<comment type="pathway">
    <text evidence="1">Amino-acid biosynthesis; L-proline biosynthesis; L-glutamate 5-semialdehyde from L-glutamate: step 2/2.</text>
</comment>
<comment type="caution">
    <text evidence="24">The sequence shown here is derived from an EMBL/GenBank/DDBJ whole genome shotgun (WGS) entry which is preliminary data.</text>
</comment>
<comment type="similarity">
    <text evidence="3">Belongs to the pyrroline-5-carboxylate reductase family.</text>
</comment>
<dbReference type="GO" id="GO:0005737">
    <property type="term" value="C:cytoplasm"/>
    <property type="evidence" value="ECO:0007669"/>
    <property type="project" value="InterPro"/>
</dbReference>
<dbReference type="Pfam" id="PF01472">
    <property type="entry name" value="PUA"/>
    <property type="match status" value="1"/>
</dbReference>
<dbReference type="Pfam" id="PF00696">
    <property type="entry name" value="AA_kinase"/>
    <property type="match status" value="1"/>
</dbReference>
<evidence type="ECO:0000256" key="5">
    <source>
        <dbReference type="ARBA" id="ARBA00009302"/>
    </source>
</evidence>
<dbReference type="SUPFAM" id="SSF51649">
    <property type="entry name" value="RuBisCo, C-terminal domain"/>
    <property type="match status" value="1"/>
</dbReference>
<dbReference type="GO" id="GO:0016984">
    <property type="term" value="F:ribulose-bisphosphate carboxylase activity"/>
    <property type="evidence" value="ECO:0007669"/>
    <property type="project" value="InterPro"/>
</dbReference>
<dbReference type="InterPro" id="IPR001048">
    <property type="entry name" value="Asp/Glu/Uridylate_kinase"/>
</dbReference>
<dbReference type="SFLD" id="SFLDS00014">
    <property type="entry name" value="RuBisCO"/>
    <property type="match status" value="1"/>
</dbReference>
<dbReference type="PROSITE" id="PS00902">
    <property type="entry name" value="GLUTAMATE_5_KINASE"/>
    <property type="match status" value="1"/>
</dbReference>
<evidence type="ECO:0000256" key="20">
    <source>
        <dbReference type="ARBA" id="ARBA00049024"/>
    </source>
</evidence>
<dbReference type="GO" id="GO:0004349">
    <property type="term" value="F:glutamate 5-kinase activity"/>
    <property type="evidence" value="ECO:0007669"/>
    <property type="project" value="UniProtKB-EC"/>
</dbReference>
<keyword evidence="15" id="KW-0521">NADP</keyword>
<dbReference type="GO" id="GO:0003723">
    <property type="term" value="F:RNA binding"/>
    <property type="evidence" value="ECO:0007669"/>
    <property type="project" value="InterPro"/>
</dbReference>
<evidence type="ECO:0000256" key="19">
    <source>
        <dbReference type="ARBA" id="ARBA00023268"/>
    </source>
</evidence>
<keyword evidence="9" id="KW-0808">Transferase</keyword>
<dbReference type="Gene3D" id="2.30.130.10">
    <property type="entry name" value="PUA domain"/>
    <property type="match status" value="1"/>
</dbReference>
<keyword evidence="13" id="KW-0862">Zinc</keyword>
<evidence type="ECO:0000256" key="6">
    <source>
        <dbReference type="ARBA" id="ARBA00022490"/>
    </source>
</evidence>
<dbReference type="Gene3D" id="3.40.605.10">
    <property type="entry name" value="Aldehyde Dehydrogenase, Chain A, domain 1"/>
    <property type="match status" value="1"/>
</dbReference>
<dbReference type="SUPFAM" id="SSF88697">
    <property type="entry name" value="PUA domain-like"/>
    <property type="match status" value="1"/>
</dbReference>
<dbReference type="SMART" id="SM00359">
    <property type="entry name" value="PUA"/>
    <property type="match status" value="1"/>
</dbReference>
<dbReference type="InterPro" id="IPR036409">
    <property type="entry name" value="Aldolase_II/adducin_N_sf"/>
</dbReference>
<evidence type="ECO:0000256" key="16">
    <source>
        <dbReference type="ARBA" id="ARBA00023002"/>
    </source>
</evidence>
<comment type="similarity">
    <text evidence="5">In the N-terminal section; belongs to the glutamate 5-kinase family.</text>
</comment>
<evidence type="ECO:0000256" key="8">
    <source>
        <dbReference type="ARBA" id="ARBA00022650"/>
    </source>
</evidence>
<dbReference type="Pfam" id="PF03807">
    <property type="entry name" value="F420_oxidored"/>
    <property type="match status" value="1"/>
</dbReference>
<dbReference type="SUPFAM" id="SSF51735">
    <property type="entry name" value="NAD(P)-binding Rossmann-fold domains"/>
    <property type="match status" value="1"/>
</dbReference>
<dbReference type="PROSITE" id="PS50890">
    <property type="entry name" value="PUA"/>
    <property type="match status" value="1"/>
</dbReference>
<name>A0A8J4WFU8_9STRA</name>
<organism evidence="24 25">
    <name type="scientific">Phytophthora kernoviae 00238/432</name>
    <dbReference type="NCBI Taxonomy" id="1284355"/>
    <lineage>
        <taxon>Eukaryota</taxon>
        <taxon>Sar</taxon>
        <taxon>Stramenopiles</taxon>
        <taxon>Oomycota</taxon>
        <taxon>Peronosporomycetes</taxon>
        <taxon>Peronosporales</taxon>
        <taxon>Peronosporaceae</taxon>
        <taxon>Phytophthora</taxon>
    </lineage>
</organism>
<dbReference type="CDD" id="cd21157">
    <property type="entry name" value="PUA_G5K"/>
    <property type="match status" value="1"/>
</dbReference>
<dbReference type="InterPro" id="IPR036393">
    <property type="entry name" value="AceGlu_kinase-like_sf"/>
</dbReference>
<keyword evidence="7" id="KW-0028">Amino-acid biosynthesis</keyword>
<keyword evidence="18" id="KW-0456">Lyase</keyword>
<dbReference type="HAMAP" id="MF_00412">
    <property type="entry name" value="ProA"/>
    <property type="match status" value="1"/>
</dbReference>
<dbReference type="NCBIfam" id="TIGR03328">
    <property type="entry name" value="salvage_mtnB"/>
    <property type="match status" value="1"/>
</dbReference>
<dbReference type="PANTHER" id="PTHR11063">
    <property type="entry name" value="GLUTAMATE SEMIALDEHYDE DEHYDROGENASE"/>
    <property type="match status" value="1"/>
</dbReference>
<comment type="catalytic activity">
    <reaction evidence="21">
        <text>L-glutamate + ATP = L-glutamyl 5-phosphate + ADP</text>
        <dbReference type="Rhea" id="RHEA:14877"/>
        <dbReference type="ChEBI" id="CHEBI:29985"/>
        <dbReference type="ChEBI" id="CHEBI:30616"/>
        <dbReference type="ChEBI" id="CHEBI:58274"/>
        <dbReference type="ChEBI" id="CHEBI:456216"/>
        <dbReference type="EC" id="2.7.2.11"/>
    </reaction>
</comment>
<evidence type="ECO:0000256" key="2">
    <source>
        <dbReference type="ARBA" id="ARBA00005185"/>
    </source>
</evidence>
<dbReference type="NCBIfam" id="NF007095">
    <property type="entry name" value="PRK09549.1"/>
    <property type="match status" value="1"/>
</dbReference>
<dbReference type="Proteomes" id="UP000702964">
    <property type="component" value="Unassembled WGS sequence"/>
</dbReference>
<dbReference type="EMBL" id="AOFI03000031">
    <property type="protein sequence ID" value="KAF4323814.1"/>
    <property type="molecule type" value="Genomic_DNA"/>
</dbReference>
<sequence length="1269" mass="137073">MGNAGMTVEELLKQRVIPIFNENDTVSVDELKFGDNDLLSALVANLVKAQHLVILTDTNGLYTADPRKDPAAVRYDRIPEITAEIYAYAGGSGSSVGTGGMRSKVDAAKVATRGGVPVFVGSVKEPGDMQKAVDGTGKGTYFETRLAALSRKKQWLGFMSTPLGTVVVDNGAEEALVHGGHSLLPVGVKRVLGTFHAGDVVEVLGMDDTLLGRGIVNYDDDQLRLIAGLPSGEVMKQLNSIHRLEQGTPESMLDRLALNKERIAGIAEGLRQIVELQDPVGEVLETFTRPNGLHVEKLRVPIGLIGIIYEARPNVTVDAAGLCLKTGNAVLLRGGSSALSSNRKIVEVLHQALATTDMPADALQLVEDADRSSVDEMLKLNGLLDVIIPRGGASLIRNVVANATVPVIETGAGICHTYVDESADPVMAAEIAINAKAQRPSVCNSMETLLLHAVYAEDHLPTLAEQLREANVQLKGCDTDITMLNRSNQKRQEELSTRYAVHTGTAAQSLDHLAASPVIVLCMKPKDAAAALRELGPLLSSDQLIVSVIAGLSIRTMQTLLGRKQPIARTMPNTSSTIGLGATGLAFSEEITDEQRSTVMTMFEAVGIVTIVPEDKLEVLTGISGSGPAYVYYLMEAMIAAGIRGGLSSQQSRDLTVQTVLGASRMVQQTGMEPMKLRSDVTSPGATYRLHDDRADFRKKAESIAVGMTVGSWTELPQAKREAMQKHLGEVISVEVHEAEGIAPGERYADITIGYPDVNFSRDIPALLVTVFGKISMDGRIKLTRLGFSDGFLSAFPGPKFGLNGVRDLLGVHDRPLLMSIFKSVIGLDAEELREQFIRQALGGVDLIKDDEILFENKLTPIEKRVEVCMKAAEQARKETGKKLLYAANLTGPTSRLKQQAERAIGAGANALLFNVLSYGYDVLHELSSDPDINVPIMAHPALAGALYPSPHYGISASVLLGQLMRLAGADLVLFPSPYGSVTMPKEENMAITEQLLSPELPVRTSMPVPSAGIHPGLVPLILRDFGTDVIVNAGGGIHGHPMEANTRSAVKMGFEKITLEHKRQVLEELADIKALFASRNWFPGTSGNLSMRVGDFDPEQFYFAVTASGKDKSLRTPEDFLFVDKHGKAIENTTLKPSAETLIHCEIYRLTGCGAVFHVHTVFNNLISEFFGADGHVPIQGIELIKAFNIWEENAEIRVPILPNFADIPSIAELVPGVLDANVPGILLRNHGIYAWGKDAFEAKRHLEAFEFLFEVMYRQLLLKGATK</sequence>
<dbReference type="Pfam" id="PF14748">
    <property type="entry name" value="P5CR_dimer"/>
    <property type="match status" value="1"/>
</dbReference>
<evidence type="ECO:0000256" key="4">
    <source>
        <dbReference type="ARBA" id="ARBA00006300"/>
    </source>
</evidence>
<proteinExistence type="inferred from homology"/>
<dbReference type="CDD" id="cd07079">
    <property type="entry name" value="ALDH_F18-19_ProA-GPR"/>
    <property type="match status" value="1"/>
</dbReference>
<dbReference type="Gene3D" id="3.30.70.150">
    <property type="entry name" value="RuBisCO large subunit, N-terminal domain"/>
    <property type="match status" value="1"/>
</dbReference>
<dbReference type="Pfam" id="PF00016">
    <property type="entry name" value="RuBisCO_large"/>
    <property type="match status" value="1"/>
</dbReference>
<dbReference type="SUPFAM" id="SSF54966">
    <property type="entry name" value="RuBisCO, large subunit, small (N-terminal) domain"/>
    <property type="match status" value="1"/>
</dbReference>
<accession>A0A8J4WFU8</accession>
<dbReference type="InterPro" id="IPR000965">
    <property type="entry name" value="GPR_dom"/>
</dbReference>
<dbReference type="InterPro" id="IPR016161">
    <property type="entry name" value="Ald_DH/histidinol_DH"/>
</dbReference>
<comment type="catalytic activity">
    <reaction evidence="20">
        <text>L-glutamate 5-semialdehyde + phosphate + NADP(+) = L-glutamyl 5-phosphate + NADPH + H(+)</text>
        <dbReference type="Rhea" id="RHEA:19541"/>
        <dbReference type="ChEBI" id="CHEBI:15378"/>
        <dbReference type="ChEBI" id="CHEBI:43474"/>
        <dbReference type="ChEBI" id="CHEBI:57783"/>
        <dbReference type="ChEBI" id="CHEBI:58066"/>
        <dbReference type="ChEBI" id="CHEBI:58274"/>
        <dbReference type="ChEBI" id="CHEBI:58349"/>
        <dbReference type="EC" id="1.2.1.41"/>
    </reaction>
</comment>
<comment type="pathway">
    <text evidence="2">Amino-acid biosynthesis; L-proline biosynthesis; L-glutamate 5-semialdehyde from L-glutamate: step 1/2.</text>
</comment>
<comment type="similarity">
    <text evidence="4">In the C-terminal section; belongs to the gamma-glutamyl phosphate reductase family.</text>
</comment>
<dbReference type="InterPro" id="IPR016162">
    <property type="entry name" value="Ald_DH_N"/>
</dbReference>
<dbReference type="SFLD" id="SFLDG00301">
    <property type="entry name" value="RuBisCO-like_proteins"/>
    <property type="match status" value="1"/>
</dbReference>
<evidence type="ECO:0000256" key="15">
    <source>
        <dbReference type="ARBA" id="ARBA00022857"/>
    </source>
</evidence>
<dbReference type="Gene3D" id="1.10.3730.10">
    <property type="entry name" value="ProC C-terminal domain-like"/>
    <property type="match status" value="1"/>
</dbReference>
<dbReference type="HAMAP" id="MF_01925">
    <property type="entry name" value="P5C_reductase"/>
    <property type="match status" value="1"/>
</dbReference>
<dbReference type="GO" id="GO:0015977">
    <property type="term" value="P:carbon fixation"/>
    <property type="evidence" value="ECO:0007669"/>
    <property type="project" value="InterPro"/>
</dbReference>
<keyword evidence="12" id="KW-0418">Kinase</keyword>
<dbReference type="InterPro" id="IPR036376">
    <property type="entry name" value="RuBisCO_lsu_C_sf"/>
</dbReference>
<dbReference type="Gene3D" id="3.40.1160.10">
    <property type="entry name" value="Acetylglutamate kinase-like"/>
    <property type="match status" value="1"/>
</dbReference>
<keyword evidence="16" id="KW-0560">Oxidoreductase</keyword>
<keyword evidence="11" id="KW-0547">Nucleotide-binding</keyword>
<dbReference type="InterPro" id="IPR000685">
    <property type="entry name" value="RuBisCO_lsu_C"/>
</dbReference>
<evidence type="ECO:0000256" key="9">
    <source>
        <dbReference type="ARBA" id="ARBA00022679"/>
    </source>
</evidence>
<evidence type="ECO:0000256" key="14">
    <source>
        <dbReference type="ARBA" id="ARBA00022840"/>
    </source>
</evidence>
<gene>
    <name evidence="24" type="ORF">G195_003009</name>
</gene>
<evidence type="ECO:0000256" key="7">
    <source>
        <dbReference type="ARBA" id="ARBA00022605"/>
    </source>
</evidence>
<dbReference type="GO" id="GO:0055129">
    <property type="term" value="P:L-proline biosynthetic process"/>
    <property type="evidence" value="ECO:0007669"/>
    <property type="project" value="UniProtKB-UniPathway"/>
</dbReference>
<reference evidence="24" key="2">
    <citation type="submission" date="2020-02" db="EMBL/GenBank/DDBJ databases">
        <authorList>
            <person name="Studholme D.J."/>
        </authorList>
    </citation>
    <scope>NUCLEOTIDE SEQUENCE</scope>
    <source>
        <strain evidence="24">00238/432</strain>
    </source>
</reference>
<dbReference type="InterPro" id="IPR029036">
    <property type="entry name" value="P5CR_dimer"/>
</dbReference>
<feature type="domain" description="Class II aldolase/adducin N-terminal" evidence="23">
    <location>
        <begin position="1068"/>
        <end position="1259"/>
    </location>
</feature>
<dbReference type="SUPFAM" id="SSF53633">
    <property type="entry name" value="Carbamate kinase-like"/>
    <property type="match status" value="1"/>
</dbReference>
<dbReference type="GO" id="GO:0000287">
    <property type="term" value="F:magnesium ion binding"/>
    <property type="evidence" value="ECO:0007669"/>
    <property type="project" value="InterPro"/>
</dbReference>
<evidence type="ECO:0000256" key="12">
    <source>
        <dbReference type="ARBA" id="ARBA00022777"/>
    </source>
</evidence>
<dbReference type="Pfam" id="PF00596">
    <property type="entry name" value="Aldolase_II"/>
    <property type="match status" value="1"/>
</dbReference>
<dbReference type="InterPro" id="IPR033966">
    <property type="entry name" value="RuBisCO"/>
</dbReference>
<evidence type="ECO:0000256" key="17">
    <source>
        <dbReference type="ARBA" id="ARBA00023167"/>
    </source>
</evidence>
<dbReference type="SMART" id="SM01007">
    <property type="entry name" value="Aldolase_II"/>
    <property type="match status" value="1"/>
</dbReference>
<evidence type="ECO:0000313" key="24">
    <source>
        <dbReference type="EMBL" id="KAF4323814.1"/>
    </source>
</evidence>
<dbReference type="Gene3D" id="3.20.20.110">
    <property type="entry name" value="Ribulose bisphosphate carboxylase, large subunit, C-terminal domain"/>
    <property type="match status" value="1"/>
</dbReference>
<evidence type="ECO:0000256" key="3">
    <source>
        <dbReference type="ARBA" id="ARBA00005525"/>
    </source>
</evidence>
<dbReference type="Gene3D" id="3.40.225.10">
    <property type="entry name" value="Class II aldolase/adducin N-terminal domain"/>
    <property type="match status" value="1"/>
</dbReference>
<dbReference type="InterPro" id="IPR019797">
    <property type="entry name" value="Glutamate_5-kinase_CS"/>
</dbReference>
<keyword evidence="14" id="KW-0067">ATP-binding</keyword>
<evidence type="ECO:0000256" key="18">
    <source>
        <dbReference type="ARBA" id="ARBA00023239"/>
    </source>
</evidence>
<evidence type="ECO:0000313" key="25">
    <source>
        <dbReference type="Proteomes" id="UP000702964"/>
    </source>
</evidence>
<dbReference type="Gene3D" id="3.40.50.720">
    <property type="entry name" value="NAD(P)-binding Rossmann-like Domain"/>
    <property type="match status" value="1"/>
</dbReference>
<dbReference type="InterPro" id="IPR015947">
    <property type="entry name" value="PUA-like_sf"/>
</dbReference>
<dbReference type="InterPro" id="IPR036974">
    <property type="entry name" value="PUA_sf"/>
</dbReference>
<evidence type="ECO:0000256" key="1">
    <source>
        <dbReference type="ARBA" id="ARBA00004985"/>
    </source>
</evidence>
<dbReference type="InterPro" id="IPR036291">
    <property type="entry name" value="NAD(P)-bd_dom_sf"/>
</dbReference>
<dbReference type="HAMAP" id="MF_01677">
    <property type="entry name" value="Salvage_MtnB"/>
    <property type="match status" value="1"/>
</dbReference>
<dbReference type="GO" id="GO:0004735">
    <property type="term" value="F:pyrroline-5-carboxylate reductase activity"/>
    <property type="evidence" value="ECO:0007669"/>
    <property type="project" value="InterPro"/>
</dbReference>
<protein>
    <submittedName>
        <fullName evidence="24">Uncharacterized protein</fullName>
    </submittedName>
</protein>
<dbReference type="GO" id="GO:0004350">
    <property type="term" value="F:glutamate-5-semialdehyde dehydrogenase activity"/>
    <property type="evidence" value="ECO:0007669"/>
    <property type="project" value="UniProtKB-EC"/>
</dbReference>
<evidence type="ECO:0000256" key="10">
    <source>
        <dbReference type="ARBA" id="ARBA00022723"/>
    </source>
</evidence>
<evidence type="ECO:0000256" key="13">
    <source>
        <dbReference type="ARBA" id="ARBA00022833"/>
    </source>
</evidence>
<dbReference type="InterPro" id="IPR001057">
    <property type="entry name" value="Glu/AcGlu_kinase"/>
</dbReference>
<dbReference type="PANTHER" id="PTHR11063:SF8">
    <property type="entry name" value="DELTA-1-PYRROLINE-5-CARBOXYLATE SYNTHASE"/>
    <property type="match status" value="1"/>
</dbReference>
<dbReference type="InterPro" id="IPR001303">
    <property type="entry name" value="Aldolase_II/adducin_N"/>
</dbReference>
<keyword evidence="10" id="KW-0479">Metal-binding</keyword>
<evidence type="ECO:0000259" key="22">
    <source>
        <dbReference type="SMART" id="SM00359"/>
    </source>
</evidence>
<dbReference type="InterPro" id="IPR036422">
    <property type="entry name" value="RuBisCO_lsu_N_sf"/>
</dbReference>
<dbReference type="NCBIfam" id="NF001221">
    <property type="entry name" value="PRK00197.1"/>
    <property type="match status" value="1"/>
</dbReference>
<feature type="domain" description="PUA" evidence="22">
    <location>
        <begin position="164"/>
        <end position="242"/>
    </location>
</feature>
<dbReference type="SUPFAM" id="SSF53720">
    <property type="entry name" value="ALDH-like"/>
    <property type="match status" value="1"/>
</dbReference>
<keyword evidence="6" id="KW-0963">Cytoplasm</keyword>
<dbReference type="InterPro" id="IPR028939">
    <property type="entry name" value="P5C_Rdtase_cat_N"/>
</dbReference>